<sequence>MSNTRDSRSLSPHIALIPSAGMGHLLPFLRITSMLLSRNCTVTLITAESTVSAVESSYISSFLSQHPQVKHVDIQPIQLHSNPTSNDPLFLQFESISRSFQLLSPALSSSSPPLSAIFTHLSMASIITPIAAELGVPSYLVSSTSTKFLCLMAYHPVLIADPDKLGNSSTELTIPGLTPFPISSIPSPFKNPDNIFTRSILVPNARALSKAKGIIVNSFDCFEPETLEAINNGRVLEHSLPPVLPIGPLESYEIKKEKSHYMTWLDNQPEESVVYVNFGGRTTMSNHQIRELSKGLERSGYRFLLVLKCSEVDEEDKDDLKDLVGDSFLERTRNKGMVVKGWVSQQEILEHPSIGAFVNHCGWNSVMEAARRGIPMVAWPQIGDQRVNAEIVKNAGLGIWESKWGLGLQAELVCGEEIEKKIKEVMENEKLREMAKKVGDEARKYTNIGGRSEKVLKELVEFLQK</sequence>
<dbReference type="STRING" id="981085.W9QQV3"/>
<dbReference type="FunFam" id="3.40.50.2000:FF:000056">
    <property type="entry name" value="Glycosyltransferase"/>
    <property type="match status" value="1"/>
</dbReference>
<name>W9QQV3_9ROSA</name>
<dbReference type="Pfam" id="PF00201">
    <property type="entry name" value="UDPGT"/>
    <property type="match status" value="1"/>
</dbReference>
<organism evidence="4 5">
    <name type="scientific">Morus notabilis</name>
    <dbReference type="NCBI Taxonomy" id="981085"/>
    <lineage>
        <taxon>Eukaryota</taxon>
        <taxon>Viridiplantae</taxon>
        <taxon>Streptophyta</taxon>
        <taxon>Embryophyta</taxon>
        <taxon>Tracheophyta</taxon>
        <taxon>Spermatophyta</taxon>
        <taxon>Magnoliopsida</taxon>
        <taxon>eudicotyledons</taxon>
        <taxon>Gunneridae</taxon>
        <taxon>Pentapetalae</taxon>
        <taxon>rosids</taxon>
        <taxon>fabids</taxon>
        <taxon>Rosales</taxon>
        <taxon>Moraceae</taxon>
        <taxon>Moreae</taxon>
        <taxon>Morus</taxon>
    </lineage>
</organism>
<gene>
    <name evidence="4" type="ORF">L484_020973</name>
</gene>
<dbReference type="eggNOG" id="KOG1192">
    <property type="taxonomic scope" value="Eukaryota"/>
</dbReference>
<dbReference type="CDD" id="cd03784">
    <property type="entry name" value="GT1_Gtf-like"/>
    <property type="match status" value="1"/>
</dbReference>
<keyword evidence="5" id="KW-1185">Reference proteome</keyword>
<evidence type="ECO:0000313" key="4">
    <source>
        <dbReference type="EMBL" id="EXB38054.1"/>
    </source>
</evidence>
<dbReference type="Gene3D" id="3.40.50.2000">
    <property type="entry name" value="Glycogen Phosphorylase B"/>
    <property type="match status" value="2"/>
</dbReference>
<dbReference type="GO" id="GO:0035251">
    <property type="term" value="F:UDP-glucosyltransferase activity"/>
    <property type="evidence" value="ECO:0007669"/>
    <property type="project" value="InterPro"/>
</dbReference>
<evidence type="ECO:0000256" key="1">
    <source>
        <dbReference type="ARBA" id="ARBA00009995"/>
    </source>
</evidence>
<evidence type="ECO:0000256" key="3">
    <source>
        <dbReference type="ARBA" id="ARBA00022679"/>
    </source>
</evidence>
<dbReference type="EMBL" id="KE343679">
    <property type="protein sequence ID" value="EXB38054.1"/>
    <property type="molecule type" value="Genomic_DNA"/>
</dbReference>
<dbReference type="InterPro" id="IPR050481">
    <property type="entry name" value="UDP-glycosyltransf_plant"/>
</dbReference>
<dbReference type="Proteomes" id="UP000030645">
    <property type="component" value="Unassembled WGS sequence"/>
</dbReference>
<dbReference type="PANTHER" id="PTHR48048">
    <property type="entry name" value="GLYCOSYLTRANSFERASE"/>
    <property type="match status" value="1"/>
</dbReference>
<dbReference type="InterPro" id="IPR002213">
    <property type="entry name" value="UDP_glucos_trans"/>
</dbReference>
<evidence type="ECO:0000256" key="2">
    <source>
        <dbReference type="ARBA" id="ARBA00022676"/>
    </source>
</evidence>
<dbReference type="AlphaFoldDB" id="W9QQV3"/>
<accession>W9QQV3</accession>
<keyword evidence="3 4" id="KW-0808">Transferase</keyword>
<proteinExistence type="inferred from homology"/>
<protein>
    <submittedName>
        <fullName evidence="4">UDP-glycosyltransferase</fullName>
    </submittedName>
</protein>
<dbReference type="PANTHER" id="PTHR48048:SF76">
    <property type="entry name" value="UDP-GLYCOSYLTRANSFERASE 708D1-LIKE"/>
    <property type="match status" value="1"/>
</dbReference>
<dbReference type="OrthoDB" id="1159181at2759"/>
<reference evidence="5" key="1">
    <citation type="submission" date="2013-01" db="EMBL/GenBank/DDBJ databases">
        <title>Draft Genome Sequence of a Mulberry Tree, Morus notabilis C.K. Schneid.</title>
        <authorList>
            <person name="He N."/>
            <person name="Zhao S."/>
        </authorList>
    </citation>
    <scope>NUCLEOTIDE SEQUENCE</scope>
</reference>
<dbReference type="KEGG" id="mnt:21403843"/>
<comment type="similarity">
    <text evidence="1">Belongs to the UDP-glycosyltransferase family.</text>
</comment>
<dbReference type="SUPFAM" id="SSF53756">
    <property type="entry name" value="UDP-Glycosyltransferase/glycogen phosphorylase"/>
    <property type="match status" value="1"/>
</dbReference>
<evidence type="ECO:0000313" key="5">
    <source>
        <dbReference type="Proteomes" id="UP000030645"/>
    </source>
</evidence>
<keyword evidence="2" id="KW-0328">Glycosyltransferase</keyword>